<accession>A0A6P7GAH1</accession>
<gene>
    <name evidence="2" type="primary">LOC114339788</name>
</gene>
<name>A0A6P7GAH1_DIAVI</name>
<feature type="domain" description="DUF7869" evidence="1">
    <location>
        <begin position="247"/>
        <end position="383"/>
    </location>
</feature>
<evidence type="ECO:0000313" key="2">
    <source>
        <dbReference type="RefSeq" id="XP_028146276.1"/>
    </source>
</evidence>
<sequence>MLFYFTVNNERIRVCKIFFKATLDITDTTVRTVLKKKNNACGILDLDNRGKHSQHFTIDPAIKEGIRRHIDSIPKIESHYCRSDTKRLYTDGGRTIAELHRDYELDCDSKDLPSGNYLMYYKIFNSEFNIAFFQPKKDQCQDCTSFSNAVEKDKEELRKMYDTHLKEKNLARQNKEDDKQYTPDNCIVAVYDLQAAMPCPRGDASNFYYVSKLNVYNFTIYNLKSKDTACFVWHEGEGKRGAIEIGTCLLKFMISLKNQSEELASKLDLIFYSDNCCGQQKNQFIIALYVYAVYHLDFINSITHKYLIKGHTQNEGDNVHSLIEREIKKALKSGPIYSPDQYVHIIRNSKKTGKAYEVNELIHDNFYDIKELANSIGKNFSRNIEKETVKMGDIKILKVEKNDSDSNYCYLYKTSYEDTEFKIVKIDNIGKTRKTANNNVVLKQAYREKIPVCEKKKKGLLDLITKNIVPRFYKQFFENL</sequence>
<proteinExistence type="predicted"/>
<organism evidence="2">
    <name type="scientific">Diabrotica virgifera virgifera</name>
    <name type="common">western corn rootworm</name>
    <dbReference type="NCBI Taxonomy" id="50390"/>
    <lineage>
        <taxon>Eukaryota</taxon>
        <taxon>Metazoa</taxon>
        <taxon>Ecdysozoa</taxon>
        <taxon>Arthropoda</taxon>
        <taxon>Hexapoda</taxon>
        <taxon>Insecta</taxon>
        <taxon>Pterygota</taxon>
        <taxon>Neoptera</taxon>
        <taxon>Endopterygota</taxon>
        <taxon>Coleoptera</taxon>
        <taxon>Polyphaga</taxon>
        <taxon>Cucujiformia</taxon>
        <taxon>Chrysomeloidea</taxon>
        <taxon>Chrysomelidae</taxon>
        <taxon>Galerucinae</taxon>
        <taxon>Diabroticina</taxon>
        <taxon>Diabroticites</taxon>
        <taxon>Diabrotica</taxon>
    </lineage>
</organism>
<evidence type="ECO:0000259" key="1">
    <source>
        <dbReference type="Pfam" id="PF25273"/>
    </source>
</evidence>
<dbReference type="InParanoid" id="A0A6P7GAH1"/>
<dbReference type="RefSeq" id="XP_028146276.1">
    <property type="nucleotide sequence ID" value="XM_028290475.1"/>
</dbReference>
<dbReference type="PANTHER" id="PTHR10773:SF19">
    <property type="match status" value="1"/>
</dbReference>
<dbReference type="InterPro" id="IPR057191">
    <property type="entry name" value="DUF7869"/>
</dbReference>
<dbReference type="Pfam" id="PF25273">
    <property type="entry name" value="DUF7869"/>
    <property type="match status" value="1"/>
</dbReference>
<dbReference type="AlphaFoldDB" id="A0A6P7GAH1"/>
<reference evidence="2" key="1">
    <citation type="submission" date="2025-08" db="UniProtKB">
        <authorList>
            <consortium name="RefSeq"/>
        </authorList>
    </citation>
    <scope>IDENTIFICATION</scope>
    <source>
        <tissue evidence="2">Whole insect</tissue>
    </source>
</reference>
<dbReference type="PANTHER" id="PTHR10773">
    <property type="entry name" value="DNA-DIRECTED RNA POLYMERASES I, II, AND III SUBUNIT RPABC2"/>
    <property type="match status" value="1"/>
</dbReference>
<protein>
    <submittedName>
        <fullName evidence="2">Uncharacterized protein LOC114339788</fullName>
    </submittedName>
</protein>